<sequence length="549" mass="63394">MAPPNDWRPLSYWDQGPDVGTKPLSNEGWMKVFDSADKYGFRGAYHPRNQFPGSPWTPTWRPTKEEFVGKLEPLVHKVLADWNTLKKIVERHGETLEKRWMKKTKKKQRDLLLTAWPNMAPAHRPDFEAFRQENTGKYLVGLTKFPESYLWPDINLQDLSSKSLVIFINSRGRNPPSTFARTDINSTHLATVSHSVEEPAFLLGYNLFMDGETADTYGRLASWNDDIDTVHLMFSQRQFTPGDGLRVLQIQDRIYPFLIKCCELILHDLAGAGSLLDPNFPTTLQTTTAADPAPTGVNEILPTLATISAEAPYRIPANLDLERIRGILAARRSAAEDHLFALREDPGYFADTIRDWSDHRNDALLDTEGNPHPTGPHTIDFWERVIRNEKYKDEISYDKQLPEEYLVALLHFREILKVSAENPMHYLKNIQSSPPLRHYFTREPQRPGTINMLIRPKSYSDAFFHKPWGLLLMLWDEKQRELIGFTNLIDAFEQLFQDPDIKKYLSPYIEDLFGDLGIFSRILHELELYQPWGATFDDEHEASLHCLYI</sequence>
<keyword evidence="2" id="KW-1185">Reference proteome</keyword>
<gene>
    <name evidence="1" type="ORF">VTL71DRAFT_8833</name>
</gene>
<dbReference type="PANTHER" id="PTHR40788">
    <property type="entry name" value="CLR5 DOMAIN-CONTAINING PROTEIN-RELATED"/>
    <property type="match status" value="1"/>
</dbReference>
<name>A0ABR4D0A6_9HELO</name>
<dbReference type="EMBL" id="JAZHXI010000002">
    <property type="protein sequence ID" value="KAL2075053.1"/>
    <property type="molecule type" value="Genomic_DNA"/>
</dbReference>
<dbReference type="Proteomes" id="UP001595075">
    <property type="component" value="Unassembled WGS sequence"/>
</dbReference>
<accession>A0ABR4D0A6</accession>
<proteinExistence type="predicted"/>
<evidence type="ECO:0000313" key="2">
    <source>
        <dbReference type="Proteomes" id="UP001595075"/>
    </source>
</evidence>
<dbReference type="PANTHER" id="PTHR40788:SF2">
    <property type="entry name" value="CLR5 DOMAIN-CONTAINING PROTEIN"/>
    <property type="match status" value="1"/>
</dbReference>
<comment type="caution">
    <text evidence="1">The sequence shown here is derived from an EMBL/GenBank/DDBJ whole genome shotgun (WGS) entry which is preliminary data.</text>
</comment>
<organism evidence="1 2">
    <name type="scientific">Oculimacula yallundae</name>
    <dbReference type="NCBI Taxonomy" id="86028"/>
    <lineage>
        <taxon>Eukaryota</taxon>
        <taxon>Fungi</taxon>
        <taxon>Dikarya</taxon>
        <taxon>Ascomycota</taxon>
        <taxon>Pezizomycotina</taxon>
        <taxon>Leotiomycetes</taxon>
        <taxon>Helotiales</taxon>
        <taxon>Ploettnerulaceae</taxon>
        <taxon>Oculimacula</taxon>
    </lineage>
</organism>
<protein>
    <submittedName>
        <fullName evidence="1">Uncharacterized protein</fullName>
    </submittedName>
</protein>
<reference evidence="1 2" key="1">
    <citation type="journal article" date="2024" name="Commun. Biol.">
        <title>Comparative genomic analysis of thermophilic fungi reveals convergent evolutionary adaptations and gene losses.</title>
        <authorList>
            <person name="Steindorff A.S."/>
            <person name="Aguilar-Pontes M.V."/>
            <person name="Robinson A.J."/>
            <person name="Andreopoulos B."/>
            <person name="LaButti K."/>
            <person name="Kuo A."/>
            <person name="Mondo S."/>
            <person name="Riley R."/>
            <person name="Otillar R."/>
            <person name="Haridas S."/>
            <person name="Lipzen A."/>
            <person name="Grimwood J."/>
            <person name="Schmutz J."/>
            <person name="Clum A."/>
            <person name="Reid I.D."/>
            <person name="Moisan M.C."/>
            <person name="Butler G."/>
            <person name="Nguyen T.T.M."/>
            <person name="Dewar K."/>
            <person name="Conant G."/>
            <person name="Drula E."/>
            <person name="Henrissat B."/>
            <person name="Hansel C."/>
            <person name="Singer S."/>
            <person name="Hutchinson M.I."/>
            <person name="de Vries R.P."/>
            <person name="Natvig D.O."/>
            <person name="Powell A.J."/>
            <person name="Tsang A."/>
            <person name="Grigoriev I.V."/>
        </authorList>
    </citation>
    <scope>NUCLEOTIDE SEQUENCE [LARGE SCALE GENOMIC DNA]</scope>
    <source>
        <strain evidence="1 2">CBS 494.80</strain>
    </source>
</reference>
<evidence type="ECO:0000313" key="1">
    <source>
        <dbReference type="EMBL" id="KAL2075053.1"/>
    </source>
</evidence>